<evidence type="ECO:0000313" key="4">
    <source>
        <dbReference type="EMBL" id="TVU29771.1"/>
    </source>
</evidence>
<feature type="region of interest" description="Disordered" evidence="2">
    <location>
        <begin position="564"/>
        <end position="583"/>
    </location>
</feature>
<feature type="region of interest" description="Disordered" evidence="2">
    <location>
        <begin position="716"/>
        <end position="839"/>
    </location>
</feature>
<feature type="compositionally biased region" description="Polar residues" evidence="2">
    <location>
        <begin position="1199"/>
        <end position="1215"/>
    </location>
</feature>
<feature type="compositionally biased region" description="Basic and acidic residues" evidence="2">
    <location>
        <begin position="468"/>
        <end position="500"/>
    </location>
</feature>
<feature type="compositionally biased region" description="Low complexity" evidence="2">
    <location>
        <begin position="20"/>
        <end position="43"/>
    </location>
</feature>
<feature type="compositionally biased region" description="Basic and acidic residues" evidence="2">
    <location>
        <begin position="727"/>
        <end position="736"/>
    </location>
</feature>
<dbReference type="PANTHER" id="PTHR47186">
    <property type="entry name" value="LEUCINE-RICH REPEAT-CONTAINING PROTEIN 57"/>
    <property type="match status" value="1"/>
</dbReference>
<feature type="compositionally biased region" description="Low complexity" evidence="2">
    <location>
        <begin position="204"/>
        <end position="231"/>
    </location>
</feature>
<evidence type="ECO:0000259" key="3">
    <source>
        <dbReference type="Pfam" id="PF23598"/>
    </source>
</evidence>
<dbReference type="SUPFAM" id="SSF52058">
    <property type="entry name" value="L domain-like"/>
    <property type="match status" value="1"/>
</dbReference>
<feature type="region of interest" description="Disordered" evidence="2">
    <location>
        <begin position="1"/>
        <end position="285"/>
    </location>
</feature>
<name>A0A5J9V325_9POAL</name>
<feature type="compositionally biased region" description="Basic and acidic residues" evidence="2">
    <location>
        <begin position="269"/>
        <end position="281"/>
    </location>
</feature>
<protein>
    <recommendedName>
        <fullName evidence="3">Disease resistance R13L4/SHOC-2-like LRR domain-containing protein</fullName>
    </recommendedName>
</protein>
<dbReference type="Gramene" id="TVU29771">
    <property type="protein sequence ID" value="TVU29771"/>
    <property type="gene ID" value="EJB05_21356"/>
</dbReference>
<feature type="compositionally biased region" description="Basic and acidic residues" evidence="2">
    <location>
        <begin position="774"/>
        <end position="783"/>
    </location>
</feature>
<reference evidence="4 5" key="1">
    <citation type="journal article" date="2019" name="Sci. Rep.">
        <title>A high-quality genome of Eragrostis curvula grass provides insights into Poaceae evolution and supports new strategies to enhance forage quality.</title>
        <authorList>
            <person name="Carballo J."/>
            <person name="Santos B.A.C.M."/>
            <person name="Zappacosta D."/>
            <person name="Garbus I."/>
            <person name="Selva J.P."/>
            <person name="Gallo C.A."/>
            <person name="Diaz A."/>
            <person name="Albertini E."/>
            <person name="Caccamo M."/>
            <person name="Echenique V."/>
        </authorList>
    </citation>
    <scope>NUCLEOTIDE SEQUENCE [LARGE SCALE GENOMIC DNA]</scope>
    <source>
        <strain evidence="5">cv. Victoria</strain>
        <tissue evidence="4">Leaf</tissue>
    </source>
</reference>
<feature type="compositionally biased region" description="Low complexity" evidence="2">
    <location>
        <begin position="788"/>
        <end position="800"/>
    </location>
</feature>
<feature type="domain" description="Disease resistance R13L4/SHOC-2-like LRR" evidence="3">
    <location>
        <begin position="936"/>
        <end position="1104"/>
    </location>
</feature>
<feature type="compositionally biased region" description="Basic and acidic residues" evidence="2">
    <location>
        <begin position="318"/>
        <end position="334"/>
    </location>
</feature>
<accession>A0A5J9V325</accession>
<dbReference type="AlphaFoldDB" id="A0A5J9V325"/>
<dbReference type="InterPro" id="IPR032675">
    <property type="entry name" value="LRR_dom_sf"/>
</dbReference>
<feature type="non-terminal residue" evidence="4">
    <location>
        <position position="1"/>
    </location>
</feature>
<dbReference type="Gene3D" id="3.80.10.10">
    <property type="entry name" value="Ribonuclease Inhibitor"/>
    <property type="match status" value="1"/>
</dbReference>
<dbReference type="InterPro" id="IPR055414">
    <property type="entry name" value="LRR_R13L4/SHOC2-like"/>
</dbReference>
<proteinExistence type="predicted"/>
<gene>
    <name evidence="4" type="ORF">EJB05_21356</name>
</gene>
<feature type="compositionally biased region" description="Basic and acidic residues" evidence="2">
    <location>
        <begin position="1223"/>
        <end position="1237"/>
    </location>
</feature>
<feature type="compositionally biased region" description="Low complexity" evidence="2">
    <location>
        <begin position="257"/>
        <end position="268"/>
    </location>
</feature>
<dbReference type="OrthoDB" id="1934998at2759"/>
<feature type="region of interest" description="Disordered" evidence="2">
    <location>
        <begin position="589"/>
        <end position="628"/>
    </location>
</feature>
<comment type="caution">
    <text evidence="4">The sequence shown here is derived from an EMBL/GenBank/DDBJ whole genome shotgun (WGS) entry which is preliminary data.</text>
</comment>
<dbReference type="Proteomes" id="UP000324897">
    <property type="component" value="Chromosome 1"/>
</dbReference>
<feature type="compositionally biased region" description="Basic and acidic residues" evidence="2">
    <location>
        <begin position="448"/>
        <end position="460"/>
    </location>
</feature>
<keyword evidence="5" id="KW-1185">Reference proteome</keyword>
<feature type="compositionally biased region" description="Polar residues" evidence="2">
    <location>
        <begin position="143"/>
        <end position="166"/>
    </location>
</feature>
<feature type="compositionally biased region" description="Low complexity" evidence="2">
    <location>
        <begin position="121"/>
        <end position="132"/>
    </location>
</feature>
<feature type="region of interest" description="Disordered" evidence="2">
    <location>
        <begin position="299"/>
        <end position="500"/>
    </location>
</feature>
<evidence type="ECO:0000313" key="5">
    <source>
        <dbReference type="Proteomes" id="UP000324897"/>
    </source>
</evidence>
<feature type="region of interest" description="Disordered" evidence="2">
    <location>
        <begin position="1184"/>
        <end position="1237"/>
    </location>
</feature>
<evidence type="ECO:0000256" key="2">
    <source>
        <dbReference type="SAM" id="MobiDB-lite"/>
    </source>
</evidence>
<dbReference type="Pfam" id="PF23598">
    <property type="entry name" value="LRR_14"/>
    <property type="match status" value="1"/>
</dbReference>
<sequence length="1237" mass="134342">MAEPGKEAAAATPPPPPQPQGIEAATEVNAVTPVPVPSTVAPPEEAQFLQDEKVLDPAVADQAPVTPAAEDVGQQATPTTPEDEHVLPPASPSPPPPLEREPAAVAEEEPLEPNAGPPAVEPEATPTADAPAATPPQTDPVTSQEATPKEQSSSDAAAGQPQQTMQAAGEPDAPPPTTAAEQVATPPPYRTPSSQEKAAPAPSAEAGEQLPAPQQQPEQTGGAAAGEVASSAHKEKEKETAAEAGEQLPTPTPPQQAGGVAAGEAASSAHKEEKDQNVKDSKKARRLWGRLRAAARLLFHRPTKGAAAAPPGGDQPTTEDKGSETTKEEEEKKPSAKKPRRKDSSGGGPADPAKEKDEGEPQEAPPPAGKQHPPERRKSLRRTKSQVSGEDAAGPDGKAAQQCPPVKKLKLQKAGKLVVRIMSWYNRHRSQRKDDKSGAAAEAEADQGDDKDGGKTKPKTEPAAAEGEEGKESSEPEKKKPGDDGKQDEMKEKKPHAKWAEEEKRLENILEEAFTKLLAMEYTHQLKPIKRKCLLTFSIFNLAVEVKKQNMVYWWVSEFHLPHRPSEQPNSGKNSVPDSPKLPLKFRCRRRKPTTTPPPAAAAAAAGTESSPTSPAPPTKTEAKGVDADAKRLDAEGIMSKLSDLGFLQPIKNYCCGGIHGCKVNPLVHWMVKRLARDDRFAELDADGNPTKDQSTSGILCLTVGCRDRLHKMRVDELQAGTPSSKKGSDEAEESTKGGTPKTPSSKKGSDEAEDSTKGADKSSRTSKTPSSKKGSDEAEDSTKGANKSSRTPKTPSSTKGSDEAEDSTKGENKSSRTPKTPSTKGLEEAEDSTQNMGIKSTHVVNKQQVMETPSLSKQVNAVEPTEDQKITHVTNDSEFKEKRVILNVDAHVYPLSKCLFKHLSDCLVMLQLGRWCHHDNKTYMEVNGLESEPLLSKLKNLRYLSLRGLSRLSKLPCGIKMLKSLEILDMRGCQNLVTVASRDISQLKHLTHLDLTECYMLEHIGQEITSLPNLQVFKGFVFGSGAQGNKRCRVRDLRKLKKLQKLSINITTDANIRKGDMEELKHLVKLRSLTITWSEIPSILEDASQKIKDKREQLLETWTTFELPQELYKYLKKLDMTWDDIISISDDINHVEIRVKDERLLNLVDLDEDDKKNLKKEIDEEPNLLEKIKIPESILDEDGVWIKDDKEEKKQPTPKGSSSGPSEVPSNNDATAIPNADKPGKHDNDGDDINKA</sequence>
<dbReference type="PANTHER" id="PTHR47186:SF54">
    <property type="entry name" value="DISEASE RESISTANCE RPP13-LIKE PROTEIN 4"/>
    <property type="match status" value="1"/>
</dbReference>
<feature type="compositionally biased region" description="Low complexity" evidence="2">
    <location>
        <begin position="601"/>
        <end position="613"/>
    </location>
</feature>
<organism evidence="4 5">
    <name type="scientific">Eragrostis curvula</name>
    <name type="common">weeping love grass</name>
    <dbReference type="NCBI Taxonomy" id="38414"/>
    <lineage>
        <taxon>Eukaryota</taxon>
        <taxon>Viridiplantae</taxon>
        <taxon>Streptophyta</taxon>
        <taxon>Embryophyta</taxon>
        <taxon>Tracheophyta</taxon>
        <taxon>Spermatophyta</taxon>
        <taxon>Magnoliopsida</taxon>
        <taxon>Liliopsida</taxon>
        <taxon>Poales</taxon>
        <taxon>Poaceae</taxon>
        <taxon>PACMAD clade</taxon>
        <taxon>Chloridoideae</taxon>
        <taxon>Eragrostideae</taxon>
        <taxon>Eragrostidinae</taxon>
        <taxon>Eragrostis</taxon>
    </lineage>
</organism>
<evidence type="ECO:0000256" key="1">
    <source>
        <dbReference type="ARBA" id="ARBA00022737"/>
    </source>
</evidence>
<feature type="compositionally biased region" description="Polar residues" evidence="2">
    <location>
        <begin position="567"/>
        <end position="577"/>
    </location>
</feature>
<feature type="compositionally biased region" description="Basic and acidic residues" evidence="2">
    <location>
        <begin position="1185"/>
        <end position="1196"/>
    </location>
</feature>
<feature type="compositionally biased region" description="Basic and acidic residues" evidence="2">
    <location>
        <begin position="232"/>
        <end position="241"/>
    </location>
</feature>
<feature type="compositionally biased region" description="Basic and acidic residues" evidence="2">
    <location>
        <begin position="801"/>
        <end position="815"/>
    </location>
</feature>
<dbReference type="EMBL" id="RWGY01000011">
    <property type="protein sequence ID" value="TVU29771.1"/>
    <property type="molecule type" value="Genomic_DNA"/>
</dbReference>
<keyword evidence="1" id="KW-0677">Repeat</keyword>
<feature type="compositionally biased region" description="Basic and acidic residues" evidence="2">
    <location>
        <begin position="748"/>
        <end position="764"/>
    </location>
</feature>